<dbReference type="OrthoDB" id="9807888at2"/>
<dbReference type="CDD" id="cd13690">
    <property type="entry name" value="PBP2_GluB"/>
    <property type="match status" value="1"/>
</dbReference>
<evidence type="ECO:0000256" key="3">
    <source>
        <dbReference type="ARBA" id="ARBA00022729"/>
    </source>
</evidence>
<dbReference type="AlphaFoldDB" id="A0A1H5BHY0"/>
<dbReference type="GO" id="GO:0030288">
    <property type="term" value="C:outer membrane-bounded periplasmic space"/>
    <property type="evidence" value="ECO:0007669"/>
    <property type="project" value="TreeGrafter"/>
</dbReference>
<sequence>MRPHPLMTACRNLFGVLITAAVLLSGCSAPQKLSPPSNESYGDLPLPNGATIITPIAATGGTAPPEPQSPAECGALASLRPAPPGAASAGGAVAAIRARGRLIVGVDQSTNLMSFRDPVTGTLSGFDVDIAREIARDLLGDPSRIEFRLLTSAARLDALENNDVDIVARTFTITCARAERIAFSTVYFRASQRLLVRTDDAPETPVNLESLANRRVCSLVDTPSLDTVQRLVPTATIVAVRDLDDCLIVLQQRQADAASTDDVILAGMAVQDPHLEVTGPELQLDQYGIGVNMDHDDLVRAVNGTLERVRSDGTWMRLYDRWLAAPLGPVAGPPTPTYRD</sequence>
<feature type="signal peptide" evidence="4">
    <location>
        <begin position="1"/>
        <end position="20"/>
    </location>
</feature>
<dbReference type="Pfam" id="PF00497">
    <property type="entry name" value="SBP_bac_3"/>
    <property type="match status" value="1"/>
</dbReference>
<evidence type="ECO:0000256" key="1">
    <source>
        <dbReference type="ARBA" id="ARBA00010333"/>
    </source>
</evidence>
<keyword evidence="2" id="KW-0813">Transport</keyword>
<dbReference type="Gene3D" id="3.40.190.10">
    <property type="entry name" value="Periplasmic binding protein-like II"/>
    <property type="match status" value="2"/>
</dbReference>
<dbReference type="SUPFAM" id="SSF53850">
    <property type="entry name" value="Periplasmic binding protein-like II"/>
    <property type="match status" value="1"/>
</dbReference>
<accession>A0A1H5BHY0</accession>
<feature type="domain" description="Solute-binding protein family 3/N-terminal" evidence="5">
    <location>
        <begin position="101"/>
        <end position="326"/>
    </location>
</feature>
<evidence type="ECO:0000313" key="6">
    <source>
        <dbReference type="EMBL" id="SED53976.1"/>
    </source>
</evidence>
<evidence type="ECO:0000256" key="2">
    <source>
        <dbReference type="ARBA" id="ARBA00022448"/>
    </source>
</evidence>
<dbReference type="PANTHER" id="PTHR30085:SF6">
    <property type="entry name" value="ABC TRANSPORTER GLUTAMINE-BINDING PROTEIN GLNH"/>
    <property type="match status" value="1"/>
</dbReference>
<dbReference type="RefSeq" id="WP_072941635.1">
    <property type="nucleotide sequence ID" value="NZ_FNSV01000005.1"/>
</dbReference>
<feature type="chain" id="PRO_5039310757" evidence="4">
    <location>
        <begin position="21"/>
        <end position="340"/>
    </location>
</feature>
<dbReference type="InterPro" id="IPR051455">
    <property type="entry name" value="Bact_solute-bind_prot3"/>
</dbReference>
<dbReference type="SMART" id="SM00062">
    <property type="entry name" value="PBPb"/>
    <property type="match status" value="1"/>
</dbReference>
<dbReference type="PANTHER" id="PTHR30085">
    <property type="entry name" value="AMINO ACID ABC TRANSPORTER PERMEASE"/>
    <property type="match status" value="1"/>
</dbReference>
<dbReference type="PROSITE" id="PS51257">
    <property type="entry name" value="PROKAR_LIPOPROTEIN"/>
    <property type="match status" value="1"/>
</dbReference>
<proteinExistence type="inferred from homology"/>
<keyword evidence="3 4" id="KW-0732">Signal</keyword>
<evidence type="ECO:0000313" key="7">
    <source>
        <dbReference type="Proteomes" id="UP000183561"/>
    </source>
</evidence>
<dbReference type="GO" id="GO:0006865">
    <property type="term" value="P:amino acid transport"/>
    <property type="evidence" value="ECO:0007669"/>
    <property type="project" value="TreeGrafter"/>
</dbReference>
<organism evidence="6 7">
    <name type="scientific">Rhodococcus koreensis</name>
    <dbReference type="NCBI Taxonomy" id="99653"/>
    <lineage>
        <taxon>Bacteria</taxon>
        <taxon>Bacillati</taxon>
        <taxon>Actinomycetota</taxon>
        <taxon>Actinomycetes</taxon>
        <taxon>Mycobacteriales</taxon>
        <taxon>Nocardiaceae</taxon>
        <taxon>Rhodococcus</taxon>
    </lineage>
</organism>
<comment type="similarity">
    <text evidence="1">Belongs to the bacterial solute-binding protein 3 family.</text>
</comment>
<name>A0A1H5BHY0_9NOCA</name>
<reference evidence="7" key="1">
    <citation type="submission" date="2016-10" db="EMBL/GenBank/DDBJ databases">
        <authorList>
            <person name="Varghese N."/>
            <person name="Submissions S."/>
        </authorList>
    </citation>
    <scope>NUCLEOTIDE SEQUENCE [LARGE SCALE GENOMIC DNA]</scope>
    <source>
        <strain evidence="7">DSM 44498</strain>
    </source>
</reference>
<evidence type="ECO:0000259" key="5">
    <source>
        <dbReference type="SMART" id="SM00062"/>
    </source>
</evidence>
<dbReference type="GO" id="GO:0005576">
    <property type="term" value="C:extracellular region"/>
    <property type="evidence" value="ECO:0007669"/>
    <property type="project" value="TreeGrafter"/>
</dbReference>
<dbReference type="Proteomes" id="UP000183561">
    <property type="component" value="Unassembled WGS sequence"/>
</dbReference>
<protein>
    <submittedName>
        <fullName evidence="6">Amino acid ABC transporter substrate-binding protein, PAAT family</fullName>
    </submittedName>
</protein>
<dbReference type="EMBL" id="FNSV01000005">
    <property type="protein sequence ID" value="SED53976.1"/>
    <property type="molecule type" value="Genomic_DNA"/>
</dbReference>
<evidence type="ECO:0000256" key="4">
    <source>
        <dbReference type="SAM" id="SignalP"/>
    </source>
</evidence>
<gene>
    <name evidence="6" type="ORF">SAMN04490239_8694</name>
</gene>
<keyword evidence="7" id="KW-1185">Reference proteome</keyword>
<dbReference type="InterPro" id="IPR001638">
    <property type="entry name" value="Solute-binding_3/MltF_N"/>
</dbReference>